<evidence type="ECO:0000259" key="1">
    <source>
        <dbReference type="PROSITE" id="PS50125"/>
    </source>
</evidence>
<dbReference type="Gene3D" id="1.20.58.920">
    <property type="match status" value="1"/>
</dbReference>
<evidence type="ECO:0000313" key="3">
    <source>
        <dbReference type="EMBL" id="BBO75719.1"/>
    </source>
</evidence>
<dbReference type="PROSITE" id="PS50885">
    <property type="entry name" value="HAMP"/>
    <property type="match status" value="1"/>
</dbReference>
<name>A0A5K7Z687_9BACT</name>
<dbReference type="PANTHER" id="PTHR43081">
    <property type="entry name" value="ADENYLATE CYCLASE, TERMINAL-DIFFERENTIATION SPECIFIC-RELATED"/>
    <property type="match status" value="1"/>
</dbReference>
<dbReference type="GO" id="GO:0035556">
    <property type="term" value="P:intracellular signal transduction"/>
    <property type="evidence" value="ECO:0007669"/>
    <property type="project" value="InterPro"/>
</dbReference>
<accession>A0A5K7Z687</accession>
<dbReference type="Pfam" id="PF00211">
    <property type="entry name" value="Guanylate_cyc"/>
    <property type="match status" value="1"/>
</dbReference>
<dbReference type="Pfam" id="PF00672">
    <property type="entry name" value="HAMP"/>
    <property type="match status" value="1"/>
</dbReference>
<reference evidence="3 4" key="1">
    <citation type="submission" date="2019-11" db="EMBL/GenBank/DDBJ databases">
        <title>Comparative genomics of hydrocarbon-degrading Desulfosarcina strains.</title>
        <authorList>
            <person name="Watanabe M."/>
            <person name="Kojima H."/>
            <person name="Fukui M."/>
        </authorList>
    </citation>
    <scope>NUCLEOTIDE SEQUENCE [LARGE SCALE GENOMIC DNA]</scope>
    <source>
        <strain evidence="3 4">PP31</strain>
    </source>
</reference>
<dbReference type="PANTHER" id="PTHR43081:SF18">
    <property type="entry name" value="BLL7624 PROTEIN"/>
    <property type="match status" value="1"/>
</dbReference>
<protein>
    <submittedName>
        <fullName evidence="3">Guanylate cyclase</fullName>
    </submittedName>
</protein>
<dbReference type="AlphaFoldDB" id="A0A5K7Z687"/>
<dbReference type="KEGG" id="dwd:DSCW_31360"/>
<dbReference type="GO" id="GO:0006171">
    <property type="term" value="P:cAMP biosynthetic process"/>
    <property type="evidence" value="ECO:0007669"/>
    <property type="project" value="TreeGrafter"/>
</dbReference>
<sequence length="770" mass="86597">MFSLVAAVLGLYSLDQVGGALKRITEQRVPEALSWLELSRRVESIVRAAPALLVVKTDRVREKVSSEIASQIEQLEPYLRRKESYNTIEDREATADVLRLIAALNDNLERLNRLVSKRLAIVDLRERRVRDLSRANSIAQRMLSPGERILGAQMADWSRRHESADASQWSNKKAELVDSIINLIPQQRAALLVDSIQNKLLEITDADSAERIEVLIFPLKKSLQELYEVSLVVSKGAKRRLAIQIAALEELTVGPKSLSTIRKDELSVITKAENLLDINVRLSKFLTNRVGFLVNNANSDIDRANLQAAAIQKLNRDILIGIAVLSLVSSLLIGWLYVGRNLIARITALSDSMLAIAGGNLRAPLPKPGGGDEIGRMAESLVVFRDTAIEVEENNLRDIETARRRLIDAIENSSEGFVFFDPDDRLVLCNSRYKELLYPDIDVDIQPGTPFETIIRRAAENGHIVDAEGRIEEWVTDRLAIHRNPGKPRIQRRKNGQWILITERKTGDGGIVAIYSDITDLKLREEELTTKSNALKETNTRLKNAQEQISKYIDPHLTEKIFKGEFKAELTHQRKKLTLFFSDIKDFTQFTDSSDPEDVAILLNEYLGEMAKIVRKWGGTIPQFTGDSVYAIFGAPDSKGLREDALACLRMALEMQEKMKSLREKWWNQGVQFPFQIRCGIHTGMANVGNYGSEGFMEYSAIGLNTNLASRLEQACQPGEIFISHASWALVKDDIPCEEVGTIEVKGFHYPIQTYRVLQDDVDTFPVSPN</sequence>
<dbReference type="Gene3D" id="6.10.340.10">
    <property type="match status" value="1"/>
</dbReference>
<dbReference type="EMBL" id="AP021875">
    <property type="protein sequence ID" value="BBO75719.1"/>
    <property type="molecule type" value="Genomic_DNA"/>
</dbReference>
<evidence type="ECO:0000313" key="4">
    <source>
        <dbReference type="Proteomes" id="UP000427769"/>
    </source>
</evidence>
<feature type="domain" description="Guanylate cyclase" evidence="1">
    <location>
        <begin position="578"/>
        <end position="713"/>
    </location>
</feature>
<gene>
    <name evidence="3" type="primary">cyaN</name>
    <name evidence="3" type="ORF">DSCW_31360</name>
</gene>
<dbReference type="SMART" id="SM00044">
    <property type="entry name" value="CYCc"/>
    <property type="match status" value="1"/>
</dbReference>
<dbReference type="SUPFAM" id="SSF158472">
    <property type="entry name" value="HAMP domain-like"/>
    <property type="match status" value="1"/>
</dbReference>
<dbReference type="InterPro" id="IPR050697">
    <property type="entry name" value="Adenylyl/Guanylyl_Cyclase_3/4"/>
</dbReference>
<dbReference type="Pfam" id="PF12860">
    <property type="entry name" value="PAS_7"/>
    <property type="match status" value="1"/>
</dbReference>
<dbReference type="Gene3D" id="3.30.70.1230">
    <property type="entry name" value="Nucleotide cyclase"/>
    <property type="match status" value="1"/>
</dbReference>
<feature type="domain" description="HAMP" evidence="2">
    <location>
        <begin position="340"/>
        <end position="393"/>
    </location>
</feature>
<dbReference type="CDD" id="cd06225">
    <property type="entry name" value="HAMP"/>
    <property type="match status" value="1"/>
</dbReference>
<dbReference type="InterPro" id="IPR001054">
    <property type="entry name" value="A/G_cyclase"/>
</dbReference>
<dbReference type="SMART" id="SM00304">
    <property type="entry name" value="HAMP"/>
    <property type="match status" value="1"/>
</dbReference>
<dbReference type="GO" id="GO:0016020">
    <property type="term" value="C:membrane"/>
    <property type="evidence" value="ECO:0007669"/>
    <property type="project" value="InterPro"/>
</dbReference>
<dbReference type="PROSITE" id="PS50125">
    <property type="entry name" value="GUANYLATE_CYCLASE_2"/>
    <property type="match status" value="1"/>
</dbReference>
<keyword evidence="4" id="KW-1185">Reference proteome</keyword>
<dbReference type="SUPFAM" id="SSF55073">
    <property type="entry name" value="Nucleotide cyclase"/>
    <property type="match status" value="1"/>
</dbReference>
<dbReference type="GO" id="GO:0004016">
    <property type="term" value="F:adenylate cyclase activity"/>
    <property type="evidence" value="ECO:0007669"/>
    <property type="project" value="UniProtKB-ARBA"/>
</dbReference>
<organism evidence="3 4">
    <name type="scientific">Desulfosarcina widdelii</name>
    <dbReference type="NCBI Taxonomy" id="947919"/>
    <lineage>
        <taxon>Bacteria</taxon>
        <taxon>Pseudomonadati</taxon>
        <taxon>Thermodesulfobacteriota</taxon>
        <taxon>Desulfobacteria</taxon>
        <taxon>Desulfobacterales</taxon>
        <taxon>Desulfosarcinaceae</taxon>
        <taxon>Desulfosarcina</taxon>
    </lineage>
</organism>
<dbReference type="Proteomes" id="UP000427769">
    <property type="component" value="Chromosome"/>
</dbReference>
<dbReference type="CDD" id="cd07302">
    <property type="entry name" value="CHD"/>
    <property type="match status" value="1"/>
</dbReference>
<dbReference type="Gene3D" id="3.30.450.20">
    <property type="entry name" value="PAS domain"/>
    <property type="match status" value="1"/>
</dbReference>
<evidence type="ECO:0000259" key="2">
    <source>
        <dbReference type="PROSITE" id="PS50885"/>
    </source>
</evidence>
<proteinExistence type="predicted"/>
<dbReference type="InterPro" id="IPR038188">
    <property type="entry name" value="TorS_sensor_sf"/>
</dbReference>
<dbReference type="InterPro" id="IPR003660">
    <property type="entry name" value="HAMP_dom"/>
</dbReference>
<dbReference type="InterPro" id="IPR029787">
    <property type="entry name" value="Nucleotide_cyclase"/>
</dbReference>